<dbReference type="GO" id="GO:0140664">
    <property type="term" value="F:ATP-dependent DNA damage sensor activity"/>
    <property type="evidence" value="ECO:0007669"/>
    <property type="project" value="InterPro"/>
</dbReference>
<feature type="domain" description="DNA mismatch repair proteins mutS family" evidence="8">
    <location>
        <begin position="402"/>
        <end position="418"/>
    </location>
</feature>
<dbReference type="EMBL" id="PTJA01000005">
    <property type="protein sequence ID" value="PPK81047.1"/>
    <property type="molecule type" value="Genomic_DNA"/>
</dbReference>
<keyword evidence="6" id="KW-0694">RNA-binding</keyword>
<gene>
    <name evidence="9" type="ORF">BXY41_105266</name>
</gene>
<dbReference type="InterPro" id="IPR027417">
    <property type="entry name" value="P-loop_NTPase"/>
</dbReference>
<dbReference type="GO" id="GO:0030983">
    <property type="term" value="F:mismatched DNA binding"/>
    <property type="evidence" value="ECO:0007669"/>
    <property type="project" value="InterPro"/>
</dbReference>
<evidence type="ECO:0000256" key="4">
    <source>
        <dbReference type="ARBA" id="ARBA00022801"/>
    </source>
</evidence>
<dbReference type="GO" id="GO:0045910">
    <property type="term" value="P:negative regulation of DNA recombination"/>
    <property type="evidence" value="ECO:0007669"/>
    <property type="project" value="InterPro"/>
</dbReference>
<dbReference type="SMART" id="SM00533">
    <property type="entry name" value="MUTSd"/>
    <property type="match status" value="1"/>
</dbReference>
<dbReference type="GO" id="GO:0005524">
    <property type="term" value="F:ATP binding"/>
    <property type="evidence" value="ECO:0007669"/>
    <property type="project" value="UniProtKB-KW"/>
</dbReference>
<dbReference type="GO" id="GO:0016887">
    <property type="term" value="F:ATP hydrolysis activity"/>
    <property type="evidence" value="ECO:0007669"/>
    <property type="project" value="InterPro"/>
</dbReference>
<evidence type="ECO:0000259" key="8">
    <source>
        <dbReference type="PROSITE" id="PS00486"/>
    </source>
</evidence>
<keyword evidence="7" id="KW-0238">DNA-binding</keyword>
<evidence type="ECO:0000256" key="3">
    <source>
        <dbReference type="ARBA" id="ARBA00022741"/>
    </source>
</evidence>
<dbReference type="SUPFAM" id="SSF52540">
    <property type="entry name" value="P-loop containing nucleoside triphosphate hydrolases"/>
    <property type="match status" value="1"/>
</dbReference>
<dbReference type="SUPFAM" id="SSF48334">
    <property type="entry name" value="DNA repair protein MutS, domain III"/>
    <property type="match status" value="1"/>
</dbReference>
<sequence>MNHTFQILEFNRIIEKLEELALTEGAKEQIRNLTPELKEAEVRKNLRDTTQARMILDRMGQPPAVAMNGMTAIFRSVMQEGILMPEDLESVGTMLTGVKRYKDFLNRCKYLELSLAYYEENLDPLESLARELFESIRNKRVDDSASKYLKNVRQEIVRMEEKLRTKAESMLRTNKKFFSDSYITIRNGKVCLPVKKEYKLAVPGSVIDQSSTGSTLFIEPSAIAALNGELESLKIEEENETRRILYTLTAQVEEQLPVLTENRKVLEKLDFLFAKGKLSADMKGVEPEIFTERIIRITEGRHPFMNPEQVVPLNFELGKNGRGIVITGPNTGGKTVSIKTVGLFSLMAQCGLHIPCKEGQISLFNQVLCDIGDGQNITENLSTFSSHIVNVLDILSKADRESLVILDELGSGTDPAEGMGIAISILEELRRCGCLFLATTHYPEVKTYAKEAEGITNARMAFDRESLRPLYRLEIGEAGESCALYIAGRLGMPERMIRRAEQYAYGLPETEPESGKYREAEKRPGGPRIEKIKKVTENQIAMQTKFTLGDSVMILPDKKIGIVCTTVNEKGVVRVQMPDKKIWINHKRLKLLVSAEQLYPEDYDFSILFDTVENRKARHKMEKGYQEGLEIRKAADETLPKL</sequence>
<keyword evidence="10" id="KW-1185">Reference proteome</keyword>
<dbReference type="PIRSF" id="PIRSF005814">
    <property type="entry name" value="MutS_YshD"/>
    <property type="match status" value="1"/>
</dbReference>
<evidence type="ECO:0000313" key="9">
    <source>
        <dbReference type="EMBL" id="PPK81047.1"/>
    </source>
</evidence>
<keyword evidence="3" id="KW-0547">Nucleotide-binding</keyword>
<comment type="caution">
    <text evidence="9">The sequence shown here is derived from an EMBL/GenBank/DDBJ whole genome shotgun (WGS) entry which is preliminary data.</text>
</comment>
<dbReference type="GO" id="GO:0004519">
    <property type="term" value="F:endonuclease activity"/>
    <property type="evidence" value="ECO:0007669"/>
    <property type="project" value="UniProtKB-KW"/>
</dbReference>
<dbReference type="PANTHER" id="PTHR48466">
    <property type="entry name" value="OS10G0509000 PROTEIN-RELATED"/>
    <property type="match status" value="1"/>
</dbReference>
<evidence type="ECO:0000313" key="10">
    <source>
        <dbReference type="Proteomes" id="UP000237749"/>
    </source>
</evidence>
<dbReference type="PROSITE" id="PS00486">
    <property type="entry name" value="DNA_MISMATCH_REPAIR_2"/>
    <property type="match status" value="1"/>
</dbReference>
<keyword evidence="5" id="KW-0067">ATP-binding</keyword>
<dbReference type="GO" id="GO:0006298">
    <property type="term" value="P:mismatch repair"/>
    <property type="evidence" value="ECO:0007669"/>
    <property type="project" value="InterPro"/>
</dbReference>
<evidence type="ECO:0000256" key="1">
    <source>
        <dbReference type="ARBA" id="ARBA00022722"/>
    </source>
</evidence>
<dbReference type="SMART" id="SM00534">
    <property type="entry name" value="MUTSac"/>
    <property type="match status" value="1"/>
</dbReference>
<dbReference type="InterPro" id="IPR045076">
    <property type="entry name" value="MutS"/>
</dbReference>
<evidence type="ECO:0000256" key="7">
    <source>
        <dbReference type="ARBA" id="ARBA00023125"/>
    </source>
</evidence>
<dbReference type="FunFam" id="3.40.50.300:FF:000830">
    <property type="entry name" value="Endonuclease MutS2"/>
    <property type="match status" value="1"/>
</dbReference>
<reference evidence="9 10" key="1">
    <citation type="submission" date="2018-02" db="EMBL/GenBank/DDBJ databases">
        <title>Genomic Encyclopedia of Archaeal and Bacterial Type Strains, Phase II (KMG-II): from individual species to whole genera.</title>
        <authorList>
            <person name="Goeker M."/>
        </authorList>
    </citation>
    <scope>NUCLEOTIDE SEQUENCE [LARGE SCALE GENOMIC DNA]</scope>
    <source>
        <strain evidence="9 10">DSM 3808</strain>
    </source>
</reference>
<dbReference type="InterPro" id="IPR005747">
    <property type="entry name" value="MutS2"/>
</dbReference>
<evidence type="ECO:0000256" key="2">
    <source>
        <dbReference type="ARBA" id="ARBA00022730"/>
    </source>
</evidence>
<keyword evidence="2" id="KW-0699">rRNA-binding</keyword>
<evidence type="ECO:0000256" key="6">
    <source>
        <dbReference type="ARBA" id="ARBA00022884"/>
    </source>
</evidence>
<dbReference type="GO" id="GO:0019843">
    <property type="term" value="F:rRNA binding"/>
    <property type="evidence" value="ECO:0007669"/>
    <property type="project" value="UniProtKB-KW"/>
</dbReference>
<dbReference type="RefSeq" id="WP_104437028.1">
    <property type="nucleotide sequence ID" value="NZ_PTJA01000005.1"/>
</dbReference>
<dbReference type="AlphaFoldDB" id="A0A2S6HTG3"/>
<dbReference type="PANTHER" id="PTHR48466:SF2">
    <property type="entry name" value="OS10G0509000 PROTEIN"/>
    <property type="match status" value="1"/>
</dbReference>
<dbReference type="InterPro" id="IPR007696">
    <property type="entry name" value="DNA_mismatch_repair_MutS_core"/>
</dbReference>
<dbReference type="OrthoDB" id="9808166at2"/>
<keyword evidence="4" id="KW-0378">Hydrolase</keyword>
<proteinExistence type="predicted"/>
<dbReference type="InterPro" id="IPR036187">
    <property type="entry name" value="DNA_mismatch_repair_MutS_sf"/>
</dbReference>
<dbReference type="InterPro" id="IPR000432">
    <property type="entry name" value="DNA_mismatch_repair_MutS_C"/>
</dbReference>
<dbReference type="Pfam" id="PF00488">
    <property type="entry name" value="MutS_V"/>
    <property type="match status" value="1"/>
</dbReference>
<organism evidence="9 10">
    <name type="scientific">Lacrimispora xylanisolvens</name>
    <dbReference type="NCBI Taxonomy" id="384636"/>
    <lineage>
        <taxon>Bacteria</taxon>
        <taxon>Bacillati</taxon>
        <taxon>Bacillota</taxon>
        <taxon>Clostridia</taxon>
        <taxon>Lachnospirales</taxon>
        <taxon>Lachnospiraceae</taxon>
        <taxon>Lacrimispora</taxon>
    </lineage>
</organism>
<evidence type="ECO:0000256" key="5">
    <source>
        <dbReference type="ARBA" id="ARBA00022840"/>
    </source>
</evidence>
<dbReference type="NCBIfam" id="TIGR01069">
    <property type="entry name" value="mutS2"/>
    <property type="match status" value="1"/>
</dbReference>
<protein>
    <submittedName>
        <fullName evidence="9">MutS-like protein</fullName>
    </submittedName>
</protein>
<name>A0A2S6HTG3_9FIRM</name>
<keyword evidence="1" id="KW-0540">Nuclease</keyword>
<dbReference type="Proteomes" id="UP000237749">
    <property type="component" value="Unassembled WGS sequence"/>
</dbReference>
<dbReference type="Gene3D" id="3.40.50.300">
    <property type="entry name" value="P-loop containing nucleotide triphosphate hydrolases"/>
    <property type="match status" value="1"/>
</dbReference>
<accession>A0A2S6HTG3</accession>